<feature type="domain" description="B3/B4 tRNA-binding" evidence="1">
    <location>
        <begin position="66"/>
        <end position="220"/>
    </location>
</feature>
<dbReference type="AlphaFoldDB" id="A0A941IK63"/>
<dbReference type="PANTHER" id="PTHR39209:SF2">
    <property type="entry name" value="CYTOPLASMIC PROTEIN"/>
    <property type="match status" value="1"/>
</dbReference>
<reference evidence="2" key="1">
    <citation type="submission" date="2021-04" db="EMBL/GenBank/DDBJ databases">
        <title>Genome based classification of Actinospica acidithermotolerans sp. nov., an actinobacterium isolated from an Indonesian hot spring.</title>
        <authorList>
            <person name="Kusuma A.B."/>
            <person name="Putra K.E."/>
            <person name="Nafisah S."/>
            <person name="Loh J."/>
            <person name="Nouioui I."/>
            <person name="Goodfellow M."/>
        </authorList>
    </citation>
    <scope>NUCLEOTIDE SEQUENCE</scope>
    <source>
        <strain evidence="2">MGRD01-02</strain>
    </source>
</reference>
<dbReference type="GO" id="GO:0004826">
    <property type="term" value="F:phenylalanine-tRNA ligase activity"/>
    <property type="evidence" value="ECO:0007669"/>
    <property type="project" value="InterPro"/>
</dbReference>
<proteinExistence type="predicted"/>
<dbReference type="Pfam" id="PF03483">
    <property type="entry name" value="B3_4"/>
    <property type="match status" value="1"/>
</dbReference>
<dbReference type="InterPro" id="IPR005146">
    <property type="entry name" value="B3/B4_tRNA-bd"/>
</dbReference>
<gene>
    <name evidence="2" type="ORF">KDK95_15900</name>
</gene>
<comment type="caution">
    <text evidence="2">The sequence shown here is derived from an EMBL/GenBank/DDBJ whole genome shotgun (WGS) entry which is preliminary data.</text>
</comment>
<dbReference type="Gene3D" id="3.50.40.10">
    <property type="entry name" value="Phenylalanyl-trna Synthetase, Chain B, domain 3"/>
    <property type="match status" value="1"/>
</dbReference>
<dbReference type="GO" id="GO:0003723">
    <property type="term" value="F:RNA binding"/>
    <property type="evidence" value="ECO:0007669"/>
    <property type="project" value="InterPro"/>
</dbReference>
<sequence>MPPTISYAVSDEVFERFPGYRRGVVIARGLRNGPAAPELLAELRAEEERLHKELDAATIAQHPRIEPWRDAFRAFGSKPSDFRPSVEALARRAARGDQLPSVSSLVDLGTLACLHNLMPIGAHSLDEVTGDIELRIASGREHFTAFGSTESETPRPGEVILAEGDTVLTRRWAWRQANHTLVVDATRVAVINVDALSAVPDDDLAGAMAQVLDLLRRFCGGTAESTVLTSSDPSVRIDLSRAHE</sequence>
<dbReference type="Proteomes" id="UP000676325">
    <property type="component" value="Unassembled WGS sequence"/>
</dbReference>
<evidence type="ECO:0000313" key="3">
    <source>
        <dbReference type="Proteomes" id="UP000676325"/>
    </source>
</evidence>
<protein>
    <recommendedName>
        <fullName evidence="1">B3/B4 tRNA-binding domain-containing protein</fullName>
    </recommendedName>
</protein>
<evidence type="ECO:0000259" key="1">
    <source>
        <dbReference type="SMART" id="SM00873"/>
    </source>
</evidence>
<dbReference type="SUPFAM" id="SSF56037">
    <property type="entry name" value="PheT/TilS domain"/>
    <property type="match status" value="1"/>
</dbReference>
<keyword evidence="3" id="KW-1185">Reference proteome</keyword>
<dbReference type="SMART" id="SM00873">
    <property type="entry name" value="B3_4"/>
    <property type="match status" value="1"/>
</dbReference>
<dbReference type="PANTHER" id="PTHR39209">
    <property type="match status" value="1"/>
</dbReference>
<name>A0A941IK63_9ACTN</name>
<dbReference type="InterPro" id="IPR020825">
    <property type="entry name" value="Phe-tRNA_synthase-like_B3/B4"/>
</dbReference>
<dbReference type="EMBL" id="JAGSOH010000042">
    <property type="protein sequence ID" value="MBR7827803.1"/>
    <property type="molecule type" value="Genomic_DNA"/>
</dbReference>
<dbReference type="RefSeq" id="WP_212518945.1">
    <property type="nucleotide sequence ID" value="NZ_JAGSOH010000042.1"/>
</dbReference>
<accession>A0A941IK63</accession>
<organism evidence="2 3">
    <name type="scientific">Actinospica acidithermotolerans</name>
    <dbReference type="NCBI Taxonomy" id="2828514"/>
    <lineage>
        <taxon>Bacteria</taxon>
        <taxon>Bacillati</taxon>
        <taxon>Actinomycetota</taxon>
        <taxon>Actinomycetes</taxon>
        <taxon>Catenulisporales</taxon>
        <taxon>Actinospicaceae</taxon>
        <taxon>Actinospica</taxon>
    </lineage>
</organism>
<evidence type="ECO:0000313" key="2">
    <source>
        <dbReference type="EMBL" id="MBR7827803.1"/>
    </source>
</evidence>